<comment type="similarity">
    <text evidence="2 3">Belongs to the small heat shock protein (HSP20) family.</text>
</comment>
<keyword evidence="6" id="KW-1185">Reference proteome</keyword>
<dbReference type="SUPFAM" id="SSF49764">
    <property type="entry name" value="HSP20-like chaperones"/>
    <property type="match status" value="1"/>
</dbReference>
<dbReference type="Pfam" id="PF00011">
    <property type="entry name" value="HSP20"/>
    <property type="match status" value="1"/>
</dbReference>
<dbReference type="InterPro" id="IPR008978">
    <property type="entry name" value="HSP20-like_chaperone"/>
</dbReference>
<dbReference type="PANTHER" id="PTHR47062:SF1">
    <property type="entry name" value="SMALL HEAT SHOCK PROTEIN IBPA"/>
    <property type="match status" value="1"/>
</dbReference>
<dbReference type="InterPro" id="IPR037913">
    <property type="entry name" value="ACD_IbpA/B"/>
</dbReference>
<evidence type="ECO:0000313" key="5">
    <source>
        <dbReference type="EMBL" id="QFI56333.1"/>
    </source>
</evidence>
<dbReference type="PANTHER" id="PTHR47062">
    <property type="match status" value="1"/>
</dbReference>
<feature type="domain" description="SHSP" evidence="4">
    <location>
        <begin position="27"/>
        <end position="138"/>
    </location>
</feature>
<proteinExistence type="inferred from homology"/>
<dbReference type="Gene3D" id="2.60.40.790">
    <property type="match status" value="1"/>
</dbReference>
<dbReference type="Proteomes" id="UP000594034">
    <property type="component" value="Chromosome"/>
</dbReference>
<evidence type="ECO:0000256" key="3">
    <source>
        <dbReference type="RuleBase" id="RU003616"/>
    </source>
</evidence>
<dbReference type="EMBL" id="CP040449">
    <property type="protein sequence ID" value="QFI56333.1"/>
    <property type="molecule type" value="Genomic_DNA"/>
</dbReference>
<evidence type="ECO:0000313" key="6">
    <source>
        <dbReference type="Proteomes" id="UP000594034"/>
    </source>
</evidence>
<dbReference type="PROSITE" id="PS01031">
    <property type="entry name" value="SHSP"/>
    <property type="match status" value="1"/>
</dbReference>
<name>A0A5J6X2E4_9GAMM</name>
<dbReference type="KEGG" id="asim:FE240_17625"/>
<dbReference type="AlphaFoldDB" id="A0A5J6X2E4"/>
<evidence type="ECO:0000256" key="2">
    <source>
        <dbReference type="PROSITE-ProRule" id="PRU00285"/>
    </source>
</evidence>
<protein>
    <submittedName>
        <fullName evidence="5">Hsp20 family protein</fullName>
    </submittedName>
</protein>
<accession>A0A5J6X2E4</accession>
<evidence type="ECO:0000259" key="4">
    <source>
        <dbReference type="PROSITE" id="PS01031"/>
    </source>
</evidence>
<gene>
    <name evidence="5" type="ORF">FE240_17625</name>
</gene>
<organism evidence="5 6">
    <name type="scientific">Aeromonas simiae</name>
    <dbReference type="NCBI Taxonomy" id="218936"/>
    <lineage>
        <taxon>Bacteria</taxon>
        <taxon>Pseudomonadati</taxon>
        <taxon>Pseudomonadota</taxon>
        <taxon>Gammaproteobacteria</taxon>
        <taxon>Aeromonadales</taxon>
        <taxon>Aeromonadaceae</taxon>
        <taxon>Aeromonas</taxon>
    </lineage>
</organism>
<dbReference type="InterPro" id="IPR002068">
    <property type="entry name" value="A-crystallin/Hsp20_dom"/>
</dbReference>
<dbReference type="RefSeq" id="WP_193002788.1">
    <property type="nucleotide sequence ID" value="NZ_CP040449.1"/>
</dbReference>
<sequence length="147" mass="16792">MRIDFSSLYPNVVGFERMARELEGLFEQKSAGWPPYNIEKLEQDRYLITLAVAGFERDELILETELGTLKIKGQKHPQEGERTFLHQGIAERDFELSFKLSQHVEVQGARLEHGLLQIELARELPEPLKPRQIAIGNPETLALPSAE</sequence>
<dbReference type="CDD" id="cd06470">
    <property type="entry name" value="ACD_IbpA-B_like"/>
    <property type="match status" value="1"/>
</dbReference>
<keyword evidence="1" id="KW-0346">Stress response</keyword>
<reference evidence="5 6" key="1">
    <citation type="submission" date="2019-05" db="EMBL/GenBank/DDBJ databases">
        <title>OXA-830, a novel chromosomally encoded expanded-spectrum class D beta-lactamase in Aeromonas simiae.</title>
        <authorList>
            <person name="Zhou W."/>
            <person name="Chen Q."/>
        </authorList>
    </citation>
    <scope>NUCLEOTIDE SEQUENCE [LARGE SCALE GENOMIC DNA]</scope>
    <source>
        <strain evidence="5 6">A6</strain>
    </source>
</reference>
<evidence type="ECO:0000256" key="1">
    <source>
        <dbReference type="ARBA" id="ARBA00023016"/>
    </source>
</evidence>